<dbReference type="RefSeq" id="WP_160850820.1">
    <property type="nucleotide sequence ID" value="NZ_WUWG01000001.1"/>
</dbReference>
<keyword evidence="7 8" id="KW-0472">Membrane</keyword>
<feature type="signal peptide" evidence="9">
    <location>
        <begin position="1"/>
        <end position="26"/>
    </location>
</feature>
<dbReference type="Proteomes" id="UP000436016">
    <property type="component" value="Unassembled WGS sequence"/>
</dbReference>
<feature type="transmembrane region" description="Helical" evidence="8">
    <location>
        <begin position="407"/>
        <end position="427"/>
    </location>
</feature>
<evidence type="ECO:0000313" key="10">
    <source>
        <dbReference type="EMBL" id="MXU63817.1"/>
    </source>
</evidence>
<evidence type="ECO:0000256" key="8">
    <source>
        <dbReference type="SAM" id="Phobius"/>
    </source>
</evidence>
<evidence type="ECO:0000256" key="4">
    <source>
        <dbReference type="ARBA" id="ARBA00022679"/>
    </source>
</evidence>
<keyword evidence="11" id="KW-1185">Reference proteome</keyword>
<feature type="transmembrane region" description="Helical" evidence="8">
    <location>
        <begin position="258"/>
        <end position="277"/>
    </location>
</feature>
<accession>A0A6B0THC3</accession>
<dbReference type="GO" id="GO:0016763">
    <property type="term" value="F:pentosyltransferase activity"/>
    <property type="evidence" value="ECO:0007669"/>
    <property type="project" value="TreeGrafter"/>
</dbReference>
<feature type="transmembrane region" description="Helical" evidence="8">
    <location>
        <begin position="352"/>
        <end position="370"/>
    </location>
</feature>
<evidence type="ECO:0000256" key="2">
    <source>
        <dbReference type="ARBA" id="ARBA00022475"/>
    </source>
</evidence>
<evidence type="ECO:0000256" key="6">
    <source>
        <dbReference type="ARBA" id="ARBA00022989"/>
    </source>
</evidence>
<sequence>MNLAPIRTAVLAATALSLAVAAYVLASPGFFIIDEVIYFIGADALARDGTFSIQNGIETFPSEDMHAWLLVEGPLGLTPQYPIGTSLLVWPVMWLLGAKSLIFANILFGLLTSYMTFRLSFYMFRDRGVALAAALLLALGTFWLEYVVGHWPHSISMFFLLCAFSLFLRAMDSEDGLVPALASGAMIGCGIFFRLEAVILLFPFGAILLLDARKPWRLLVGGAVGLLPFVLAMSFANWIRFDDLNPLSYGTSGGLTRFSRYVGMLAGIGGALVLILLCRVLKAKGIDPIKLLFGLAVVAVALLAVMQHALFLRAASGLYDILIDTRGIEDGRAGVRLQDDGTLLFWGLPKKALAQSLPWLGCLVLLAGVRPGPERRYAIYILTVSAAWTLPFVMGSWHGGLGSNMRYFLPVVPLLVILACWLAGDLLRKTRSVTAAHLAGVMALSAGAFLYIDRSTSLSGAYVHQVVSLLCLGATVLACAVAVIGRRAWSAGVAAVALGVSFGFSAYAGLGDLMASQERRVIFEHASEDFRNLPGPSVIYAIPEEVPFAFSEDERFVAMPDAQTGEIDATLIARVCASDFEVLVSRAFQPLFVEQGFALRDIVGNNHHQGVNFKAVDCEA</sequence>
<keyword evidence="9" id="KW-0732">Signal</keyword>
<keyword evidence="6 8" id="KW-1133">Transmembrane helix</keyword>
<reference evidence="10 11" key="1">
    <citation type="submission" date="2019-12" db="EMBL/GenBank/DDBJ databases">
        <title>Strain KN286 was isolated from seawater, which was collected from Caroline Seamount in the tropical western Pacific.</title>
        <authorList>
            <person name="Wang Q."/>
        </authorList>
    </citation>
    <scope>NUCLEOTIDE SEQUENCE [LARGE SCALE GENOMIC DNA]</scope>
    <source>
        <strain evidence="10 11">KN286</strain>
    </source>
</reference>
<feature type="transmembrane region" description="Helical" evidence="8">
    <location>
        <begin position="434"/>
        <end position="452"/>
    </location>
</feature>
<keyword evidence="3" id="KW-0328">Glycosyltransferase</keyword>
<evidence type="ECO:0000256" key="3">
    <source>
        <dbReference type="ARBA" id="ARBA00022676"/>
    </source>
</evidence>
<protein>
    <submittedName>
        <fullName evidence="10">Uncharacterized protein</fullName>
    </submittedName>
</protein>
<proteinExistence type="predicted"/>
<feature type="transmembrane region" description="Helical" evidence="8">
    <location>
        <begin position="491"/>
        <end position="510"/>
    </location>
</feature>
<keyword evidence="4" id="KW-0808">Transferase</keyword>
<evidence type="ECO:0000256" key="1">
    <source>
        <dbReference type="ARBA" id="ARBA00004651"/>
    </source>
</evidence>
<comment type="subcellular location">
    <subcellularLocation>
        <location evidence="1">Cell membrane</location>
        <topology evidence="1">Multi-pass membrane protein</topology>
    </subcellularLocation>
</comment>
<keyword evidence="5 8" id="KW-0812">Transmembrane</keyword>
<evidence type="ECO:0000256" key="7">
    <source>
        <dbReference type="ARBA" id="ARBA00023136"/>
    </source>
</evidence>
<feature type="transmembrane region" description="Helical" evidence="8">
    <location>
        <begin position="129"/>
        <end position="148"/>
    </location>
</feature>
<dbReference type="EMBL" id="WUWG01000001">
    <property type="protein sequence ID" value="MXU63817.1"/>
    <property type="molecule type" value="Genomic_DNA"/>
</dbReference>
<keyword evidence="2" id="KW-1003">Cell membrane</keyword>
<evidence type="ECO:0000256" key="5">
    <source>
        <dbReference type="ARBA" id="ARBA00022692"/>
    </source>
</evidence>
<feature type="transmembrane region" description="Helical" evidence="8">
    <location>
        <begin position="289"/>
        <end position="310"/>
    </location>
</feature>
<feature type="transmembrane region" description="Helical" evidence="8">
    <location>
        <begin position="377"/>
        <end position="395"/>
    </location>
</feature>
<dbReference type="PANTHER" id="PTHR33908">
    <property type="entry name" value="MANNOSYLTRANSFERASE YKCB-RELATED"/>
    <property type="match status" value="1"/>
</dbReference>
<evidence type="ECO:0000313" key="11">
    <source>
        <dbReference type="Proteomes" id="UP000436016"/>
    </source>
</evidence>
<feature type="transmembrane region" description="Helical" evidence="8">
    <location>
        <begin position="464"/>
        <end position="484"/>
    </location>
</feature>
<name>A0A6B0THC3_9RHOB</name>
<dbReference type="InterPro" id="IPR050297">
    <property type="entry name" value="LipidA_mod_glycosyltrf_83"/>
</dbReference>
<gene>
    <name evidence="10" type="ORF">GSH16_00045</name>
</gene>
<feature type="transmembrane region" description="Helical" evidence="8">
    <location>
        <begin position="191"/>
        <end position="211"/>
    </location>
</feature>
<organism evidence="10 11">
    <name type="scientific">Oceanomicrobium pacificus</name>
    <dbReference type="NCBI Taxonomy" id="2692916"/>
    <lineage>
        <taxon>Bacteria</taxon>
        <taxon>Pseudomonadati</taxon>
        <taxon>Pseudomonadota</taxon>
        <taxon>Alphaproteobacteria</taxon>
        <taxon>Rhodobacterales</taxon>
        <taxon>Paracoccaceae</taxon>
        <taxon>Oceanomicrobium</taxon>
    </lineage>
</organism>
<comment type="caution">
    <text evidence="10">The sequence shown here is derived from an EMBL/GenBank/DDBJ whole genome shotgun (WGS) entry which is preliminary data.</text>
</comment>
<feature type="transmembrane region" description="Helical" evidence="8">
    <location>
        <begin position="218"/>
        <end position="238"/>
    </location>
</feature>
<feature type="chain" id="PRO_5025666498" evidence="9">
    <location>
        <begin position="27"/>
        <end position="620"/>
    </location>
</feature>
<dbReference type="PANTHER" id="PTHR33908:SF11">
    <property type="entry name" value="MEMBRANE PROTEIN"/>
    <property type="match status" value="1"/>
</dbReference>
<dbReference type="GO" id="GO:0009103">
    <property type="term" value="P:lipopolysaccharide biosynthetic process"/>
    <property type="evidence" value="ECO:0007669"/>
    <property type="project" value="UniProtKB-ARBA"/>
</dbReference>
<evidence type="ECO:0000256" key="9">
    <source>
        <dbReference type="SAM" id="SignalP"/>
    </source>
</evidence>
<dbReference type="GO" id="GO:0005886">
    <property type="term" value="C:plasma membrane"/>
    <property type="evidence" value="ECO:0007669"/>
    <property type="project" value="UniProtKB-SubCell"/>
</dbReference>
<dbReference type="AlphaFoldDB" id="A0A6B0THC3"/>